<keyword evidence="2" id="KW-1185">Reference proteome</keyword>
<protein>
    <submittedName>
        <fullName evidence="1">Uncharacterized protein</fullName>
    </submittedName>
</protein>
<dbReference type="EMBL" id="CP003362">
    <property type="protein sequence ID" value="AGB49467.1"/>
    <property type="molecule type" value="Genomic_DNA"/>
</dbReference>
<dbReference type="STRING" id="867904.Metho_1237"/>
<dbReference type="RefSeq" id="WP_015324633.1">
    <property type="nucleotide sequence ID" value="NC_019977.1"/>
</dbReference>
<dbReference type="AlphaFoldDB" id="L0KVK6"/>
<reference evidence="2" key="1">
    <citation type="submission" date="2012-02" db="EMBL/GenBank/DDBJ databases">
        <title>Complete sequence of chromosome of Methanomethylovorans hollandica DSM 15978.</title>
        <authorList>
            <person name="Lucas S."/>
            <person name="Copeland A."/>
            <person name="Lapidus A."/>
            <person name="Glavina del Rio T."/>
            <person name="Dalin E."/>
            <person name="Tice H."/>
            <person name="Bruce D."/>
            <person name="Goodwin L."/>
            <person name="Pitluck S."/>
            <person name="Peters L."/>
            <person name="Mikhailova N."/>
            <person name="Held B."/>
            <person name="Kyrpides N."/>
            <person name="Mavromatis K."/>
            <person name="Ivanova N."/>
            <person name="Brettin T."/>
            <person name="Detter J.C."/>
            <person name="Han C."/>
            <person name="Larimer F."/>
            <person name="Land M."/>
            <person name="Hauser L."/>
            <person name="Markowitz V."/>
            <person name="Cheng J.-F."/>
            <person name="Hugenholtz P."/>
            <person name="Woyke T."/>
            <person name="Wu D."/>
            <person name="Spring S."/>
            <person name="Schroeder M."/>
            <person name="Brambilla E."/>
            <person name="Klenk H.-P."/>
            <person name="Eisen J.A."/>
        </authorList>
    </citation>
    <scope>NUCLEOTIDE SEQUENCE [LARGE SCALE GENOMIC DNA]</scope>
    <source>
        <strain evidence="2">DSM 15978 / NBRC 107637 / DMS1</strain>
    </source>
</reference>
<dbReference type="HOGENOM" id="CLU_1173380_0_0_2"/>
<evidence type="ECO:0000313" key="1">
    <source>
        <dbReference type="EMBL" id="AGB49467.1"/>
    </source>
</evidence>
<sequence>MTYNVGDRGLVVTTRSMGSEFIKNNATAAVDDRVLIYPIQGKAIPVAIPATASEATDRVYTVPLGNGRGWAVQQPQPKFTIEDPEVPSSTTVVEFDIRIDEYPGATYWGYELFSRATSGTNIVWMFGFSGIGSDTYPYRLKVMATQGGVFKYVCDASKQLYIGTTYHIIWTASGGMSGMTRNGLPQGVPYPCVLEYGLTTQLNYPDTVVGTGLAHGTHQAFGSTKGLISNITITNS</sequence>
<gene>
    <name evidence="1" type="ordered locus">Metho_1237</name>
</gene>
<proteinExistence type="predicted"/>
<dbReference type="GeneID" id="14407046"/>
<dbReference type="KEGG" id="mhz:Metho_1237"/>
<name>L0KVK6_METHD</name>
<dbReference type="Proteomes" id="UP000010866">
    <property type="component" value="Chromosome"/>
</dbReference>
<accession>L0KVK6</accession>
<evidence type="ECO:0000313" key="2">
    <source>
        <dbReference type="Proteomes" id="UP000010866"/>
    </source>
</evidence>
<organism evidence="1 2">
    <name type="scientific">Methanomethylovorans hollandica (strain DSM 15978 / NBRC 107637 / DMS1)</name>
    <dbReference type="NCBI Taxonomy" id="867904"/>
    <lineage>
        <taxon>Archaea</taxon>
        <taxon>Methanobacteriati</taxon>
        <taxon>Methanobacteriota</taxon>
        <taxon>Stenosarchaea group</taxon>
        <taxon>Methanomicrobia</taxon>
        <taxon>Methanosarcinales</taxon>
        <taxon>Methanosarcinaceae</taxon>
        <taxon>Methanomethylovorans</taxon>
    </lineage>
</organism>